<dbReference type="PROSITE" id="PS51257">
    <property type="entry name" value="PROKAR_LIPOPROTEIN"/>
    <property type="match status" value="1"/>
</dbReference>
<dbReference type="EMBL" id="CP139960">
    <property type="protein sequence ID" value="WQD38209.1"/>
    <property type="molecule type" value="Genomic_DNA"/>
</dbReference>
<dbReference type="InterPro" id="IPR000421">
    <property type="entry name" value="FA58C"/>
</dbReference>
<feature type="chain" id="PRO_5046095342" evidence="1">
    <location>
        <begin position="22"/>
        <end position="385"/>
    </location>
</feature>
<dbReference type="InterPro" id="IPR008964">
    <property type="entry name" value="Invasin/intimin_cell_adhesion"/>
</dbReference>
<protein>
    <submittedName>
        <fullName evidence="3">Ig-like domain-containing protein</fullName>
    </submittedName>
</protein>
<feature type="domain" description="BIG2" evidence="2">
    <location>
        <begin position="34"/>
        <end position="116"/>
    </location>
</feature>
<dbReference type="Pfam" id="PF00754">
    <property type="entry name" value="F5_F8_type_C"/>
    <property type="match status" value="1"/>
</dbReference>
<dbReference type="InterPro" id="IPR003343">
    <property type="entry name" value="Big_2"/>
</dbReference>
<dbReference type="Proteomes" id="UP001325680">
    <property type="component" value="Chromosome"/>
</dbReference>
<dbReference type="SMART" id="SM00635">
    <property type="entry name" value="BID_2"/>
    <property type="match status" value="2"/>
</dbReference>
<sequence length="385" mass="40941">MGKNKILKFIAVFSLFSLLFAGCDKNLEKVQEVNVSAITLNEALKNDNTILIGATLDVSRQISVSPENATDRAENYTSSNPAVATVSGLGIVRGVTEGSATITIAVGKGGHSVDVPVTVVSKILKPATEIRLLKTELDLGLGGTYNLADDLQLIPFDANDDLVYTSSEPAVVAVNTVGRLEGLARGTATVSVASKQNPSVKATVTVHVVAFSGDYPRTGWTMTASHALMIATGNPEGNSLAAAVDGDFATNFCLVRPGKSSGSGAGLVSVPSGEAIHFTVDMKAAQDVDYFRILHRNTTQVFIRWYAFDQILGSNDGVNFEVIASNVVVPDAATGSPQESVDITIPKSKYRYIRFYAQKAQCFYQSSYTSQGNTVQIQELYLGVK</sequence>
<accession>A0ABZ0W6C1</accession>
<feature type="signal peptide" evidence="1">
    <location>
        <begin position="1"/>
        <end position="21"/>
    </location>
</feature>
<organism evidence="3 4">
    <name type="scientific">Niabella yanshanensis</name>
    <dbReference type="NCBI Taxonomy" id="577386"/>
    <lineage>
        <taxon>Bacteria</taxon>
        <taxon>Pseudomonadati</taxon>
        <taxon>Bacteroidota</taxon>
        <taxon>Chitinophagia</taxon>
        <taxon>Chitinophagales</taxon>
        <taxon>Chitinophagaceae</taxon>
        <taxon>Niabella</taxon>
    </lineage>
</organism>
<dbReference type="RefSeq" id="WP_114790945.1">
    <property type="nucleotide sequence ID" value="NZ_CP139960.1"/>
</dbReference>
<gene>
    <name evidence="3" type="ORF">U0035_21295</name>
</gene>
<keyword evidence="4" id="KW-1185">Reference proteome</keyword>
<evidence type="ECO:0000313" key="3">
    <source>
        <dbReference type="EMBL" id="WQD38209.1"/>
    </source>
</evidence>
<evidence type="ECO:0000259" key="2">
    <source>
        <dbReference type="SMART" id="SM00635"/>
    </source>
</evidence>
<proteinExistence type="predicted"/>
<keyword evidence="1" id="KW-0732">Signal</keyword>
<evidence type="ECO:0000313" key="4">
    <source>
        <dbReference type="Proteomes" id="UP001325680"/>
    </source>
</evidence>
<name>A0ABZ0W6C1_9BACT</name>
<dbReference type="Pfam" id="PF02368">
    <property type="entry name" value="Big_2"/>
    <property type="match status" value="2"/>
</dbReference>
<dbReference type="InterPro" id="IPR008979">
    <property type="entry name" value="Galactose-bd-like_sf"/>
</dbReference>
<dbReference type="SUPFAM" id="SSF49785">
    <property type="entry name" value="Galactose-binding domain-like"/>
    <property type="match status" value="1"/>
</dbReference>
<dbReference type="Gene3D" id="2.60.40.1080">
    <property type="match status" value="2"/>
</dbReference>
<dbReference type="Gene3D" id="2.60.120.260">
    <property type="entry name" value="Galactose-binding domain-like"/>
    <property type="match status" value="1"/>
</dbReference>
<reference evidence="3 4" key="1">
    <citation type="submission" date="2023-12" db="EMBL/GenBank/DDBJ databases">
        <title>Genome sequencing and assembly of bacterial species from a model synthetic community.</title>
        <authorList>
            <person name="Hogle S.L."/>
        </authorList>
    </citation>
    <scope>NUCLEOTIDE SEQUENCE [LARGE SCALE GENOMIC DNA]</scope>
    <source>
        <strain evidence="3 4">HAMBI_3031</strain>
    </source>
</reference>
<feature type="domain" description="BIG2" evidence="2">
    <location>
        <begin position="126"/>
        <end position="204"/>
    </location>
</feature>
<dbReference type="SUPFAM" id="SSF49373">
    <property type="entry name" value="Invasin/intimin cell-adhesion fragments"/>
    <property type="match status" value="2"/>
</dbReference>
<evidence type="ECO:0000256" key="1">
    <source>
        <dbReference type="SAM" id="SignalP"/>
    </source>
</evidence>